<gene>
    <name evidence="5" type="ORF">KPH14_000944</name>
</gene>
<keyword evidence="3" id="KW-0539">Nucleus</keyword>
<dbReference type="PROSITE" id="PS51253">
    <property type="entry name" value="HTH_CENPB"/>
    <property type="match status" value="1"/>
</dbReference>
<dbReference type="Pfam" id="PF04218">
    <property type="entry name" value="CENP-B_N"/>
    <property type="match status" value="1"/>
</dbReference>
<dbReference type="InterPro" id="IPR007889">
    <property type="entry name" value="HTH_Psq"/>
</dbReference>
<accession>A0AAD9VLH5</accession>
<dbReference type="InterPro" id="IPR006600">
    <property type="entry name" value="HTH_CenpB_DNA-bd_dom"/>
</dbReference>
<organism evidence="5 6">
    <name type="scientific">Odynerus spinipes</name>
    <dbReference type="NCBI Taxonomy" id="1348599"/>
    <lineage>
        <taxon>Eukaryota</taxon>
        <taxon>Metazoa</taxon>
        <taxon>Ecdysozoa</taxon>
        <taxon>Arthropoda</taxon>
        <taxon>Hexapoda</taxon>
        <taxon>Insecta</taxon>
        <taxon>Pterygota</taxon>
        <taxon>Neoptera</taxon>
        <taxon>Endopterygota</taxon>
        <taxon>Hymenoptera</taxon>
        <taxon>Apocrita</taxon>
        <taxon>Aculeata</taxon>
        <taxon>Vespoidea</taxon>
        <taxon>Vespidae</taxon>
        <taxon>Eumeninae</taxon>
        <taxon>Odynerus</taxon>
    </lineage>
</organism>
<dbReference type="Gene3D" id="1.10.10.60">
    <property type="entry name" value="Homeodomain-like"/>
    <property type="match status" value="2"/>
</dbReference>
<evidence type="ECO:0000256" key="1">
    <source>
        <dbReference type="ARBA" id="ARBA00004123"/>
    </source>
</evidence>
<feature type="domain" description="HTH CENPB-type" evidence="4">
    <location>
        <begin position="72"/>
        <end position="149"/>
    </location>
</feature>
<evidence type="ECO:0000256" key="3">
    <source>
        <dbReference type="ARBA" id="ARBA00023242"/>
    </source>
</evidence>
<sequence>MSDSKEEKDKMKRKSISLEVKIQVIRRLNAGERQVDIGCALNLSTSTIRTILKNKEKIVSSATTTTATSVTKITRSRSSVIEEMEKRLSIWIDDEVERNMPLSQAIIMEKAITIFNHIQNEKVDSSETFVASRGWFHRLKNRNNPHNIRITGEPASGDTEAAAAFPTTLRAIIERKNYPPELVFNVDETGLFWKRMPKRTFLSREEKRAPGFKASKDRLTLLLGGNANGDLK</sequence>
<proteinExistence type="predicted"/>
<dbReference type="GO" id="GO:0003677">
    <property type="term" value="F:DNA binding"/>
    <property type="evidence" value="ECO:0007669"/>
    <property type="project" value="UniProtKB-KW"/>
</dbReference>
<dbReference type="InterPro" id="IPR009057">
    <property type="entry name" value="Homeodomain-like_sf"/>
</dbReference>
<evidence type="ECO:0000256" key="2">
    <source>
        <dbReference type="ARBA" id="ARBA00023125"/>
    </source>
</evidence>
<evidence type="ECO:0000259" key="4">
    <source>
        <dbReference type="PROSITE" id="PS51253"/>
    </source>
</evidence>
<dbReference type="InterPro" id="IPR050863">
    <property type="entry name" value="CenT-Element_Derived"/>
</dbReference>
<reference evidence="5" key="1">
    <citation type="submission" date="2021-08" db="EMBL/GenBank/DDBJ databases">
        <authorList>
            <person name="Misof B."/>
            <person name="Oliver O."/>
            <person name="Podsiadlowski L."/>
            <person name="Donath A."/>
            <person name="Peters R."/>
            <person name="Mayer C."/>
            <person name="Rust J."/>
            <person name="Gunkel S."/>
            <person name="Lesny P."/>
            <person name="Martin S."/>
            <person name="Oeyen J.P."/>
            <person name="Petersen M."/>
            <person name="Panagiotis P."/>
            <person name="Wilbrandt J."/>
            <person name="Tanja T."/>
        </authorList>
    </citation>
    <scope>NUCLEOTIDE SEQUENCE</scope>
    <source>
        <strain evidence="5">GBR_01_08_01A</strain>
        <tissue evidence="5">Thorax + abdomen</tissue>
    </source>
</reference>
<dbReference type="PANTHER" id="PTHR19303">
    <property type="entry name" value="TRANSPOSON"/>
    <property type="match status" value="1"/>
</dbReference>
<dbReference type="SUPFAM" id="SSF46689">
    <property type="entry name" value="Homeodomain-like"/>
    <property type="match status" value="2"/>
</dbReference>
<evidence type="ECO:0000313" key="5">
    <source>
        <dbReference type="EMBL" id="KAK2578210.1"/>
    </source>
</evidence>
<comment type="subcellular location">
    <subcellularLocation>
        <location evidence="1">Nucleus</location>
    </subcellularLocation>
</comment>
<keyword evidence="2" id="KW-0238">DNA-binding</keyword>
<comment type="caution">
    <text evidence="5">The sequence shown here is derived from an EMBL/GenBank/DDBJ whole genome shotgun (WGS) entry which is preliminary data.</text>
</comment>
<dbReference type="PANTHER" id="PTHR19303:SF26">
    <property type="entry name" value="TIGGER TRANSPOSABLE ELEMENT-DERIVED PROTEIN 1"/>
    <property type="match status" value="1"/>
</dbReference>
<dbReference type="Pfam" id="PF03221">
    <property type="entry name" value="HTH_Tnp_Tc5"/>
    <property type="match status" value="1"/>
</dbReference>
<dbReference type="Proteomes" id="UP001258017">
    <property type="component" value="Unassembled WGS sequence"/>
</dbReference>
<protein>
    <recommendedName>
        <fullName evidence="4">HTH CENPB-type domain-containing protein</fullName>
    </recommendedName>
</protein>
<dbReference type="EMBL" id="JAIFRP010000522">
    <property type="protein sequence ID" value="KAK2578210.1"/>
    <property type="molecule type" value="Genomic_DNA"/>
</dbReference>
<name>A0AAD9VLH5_9HYME</name>
<dbReference type="AlphaFoldDB" id="A0AAD9VLH5"/>
<dbReference type="SMART" id="SM00674">
    <property type="entry name" value="CENPB"/>
    <property type="match status" value="1"/>
</dbReference>
<dbReference type="GO" id="GO:0005634">
    <property type="term" value="C:nucleus"/>
    <property type="evidence" value="ECO:0007669"/>
    <property type="project" value="UniProtKB-SubCell"/>
</dbReference>
<evidence type="ECO:0000313" key="6">
    <source>
        <dbReference type="Proteomes" id="UP001258017"/>
    </source>
</evidence>
<reference evidence="5" key="2">
    <citation type="journal article" date="2023" name="Commun. Biol.">
        <title>Intrasexual cuticular hydrocarbon dimorphism in a wasp sheds light on hydrocarbon biosynthesis genes in Hymenoptera.</title>
        <authorList>
            <person name="Moris V.C."/>
            <person name="Podsiadlowski L."/>
            <person name="Martin S."/>
            <person name="Oeyen J.P."/>
            <person name="Donath A."/>
            <person name="Petersen M."/>
            <person name="Wilbrandt J."/>
            <person name="Misof B."/>
            <person name="Liedtke D."/>
            <person name="Thamm M."/>
            <person name="Scheiner R."/>
            <person name="Schmitt T."/>
            <person name="Niehuis O."/>
        </authorList>
    </citation>
    <scope>NUCLEOTIDE SEQUENCE</scope>
    <source>
        <strain evidence="5">GBR_01_08_01A</strain>
    </source>
</reference>
<keyword evidence="6" id="KW-1185">Reference proteome</keyword>